<keyword evidence="2" id="KW-0560">Oxidoreductase</keyword>
<keyword evidence="3" id="KW-0045">Antibiotic biosynthesis</keyword>
<reference evidence="5 6" key="1">
    <citation type="journal article" date="2016" name="Nat. Commun.">
        <title>Thousands of microbial genomes shed light on interconnected biogeochemical processes in an aquifer system.</title>
        <authorList>
            <person name="Anantharaman K."/>
            <person name="Brown C.T."/>
            <person name="Hug L.A."/>
            <person name="Sharon I."/>
            <person name="Castelle C.J."/>
            <person name="Probst A.J."/>
            <person name="Thomas B.C."/>
            <person name="Singh A."/>
            <person name="Wilkins M.J."/>
            <person name="Karaoz U."/>
            <person name="Brodie E.L."/>
            <person name="Williams K.H."/>
            <person name="Hubbard S.S."/>
            <person name="Banfield J.F."/>
        </authorList>
    </citation>
    <scope>NUCLEOTIDE SEQUENCE [LARGE SCALE GENOMIC DNA]</scope>
</reference>
<proteinExistence type="predicted"/>
<dbReference type="Proteomes" id="UP000177141">
    <property type="component" value="Unassembled WGS sequence"/>
</dbReference>
<comment type="caution">
    <text evidence="5">The sequence shown here is derived from an EMBL/GenBank/DDBJ whole genome shotgun (WGS) entry which is preliminary data.</text>
</comment>
<dbReference type="STRING" id="1802061.A3A93_03290"/>
<comment type="cofactor">
    <cofactor evidence="1">
        <name>Fe(2+)</name>
        <dbReference type="ChEBI" id="CHEBI:29033"/>
    </cofactor>
</comment>
<dbReference type="GO" id="GO:0016491">
    <property type="term" value="F:oxidoreductase activity"/>
    <property type="evidence" value="ECO:0007669"/>
    <property type="project" value="UniProtKB-KW"/>
</dbReference>
<evidence type="ECO:0000256" key="1">
    <source>
        <dbReference type="ARBA" id="ARBA00001954"/>
    </source>
</evidence>
<organism evidence="5 6">
    <name type="scientific">Candidatus Roizmanbacteria bacterium RIFCSPLOWO2_01_FULL_38_12</name>
    <dbReference type="NCBI Taxonomy" id="1802061"/>
    <lineage>
        <taxon>Bacteria</taxon>
        <taxon>Candidatus Roizmaniibacteriota</taxon>
    </lineage>
</organism>
<sequence length="295" mass="33436">MSIPIEQRQIPRPDEFRLGIPVDYSQGSLQASELARKALDKNHIVELTHFPHDQEVLASFCSGFGPLMPKYRATGTTPADYVGDVRFRSDIKLEDRLATEKDGELRPHTAKSWGLERPRYFALLMVNPGWTNQPAEMNGESRFVRAQDAVAEMGLQFPDTFKEDFQLLTSTPVRFTATHIQDETAHMPILFFVDGNGTLGLRYKENMLSVLTKLAPSIENGERYVEAVQRFDEALQTAPHIETLLQPGELIIMDNRVVAHARRTFVSTGTDDIGQVVINPRHLYNIHMQPDLYES</sequence>
<accession>A0A1F7ISM2</accession>
<protein>
    <recommendedName>
        <fullName evidence="4">TauD/TfdA-like domain-containing protein</fullName>
    </recommendedName>
</protein>
<gene>
    <name evidence="5" type="ORF">A3A93_03290</name>
</gene>
<evidence type="ECO:0000313" key="5">
    <source>
        <dbReference type="EMBL" id="OGK46371.1"/>
    </source>
</evidence>
<evidence type="ECO:0000259" key="4">
    <source>
        <dbReference type="Pfam" id="PF02668"/>
    </source>
</evidence>
<dbReference type="PANTHER" id="PTHR10696:SF56">
    <property type="entry name" value="TAUD_TFDA-LIKE DOMAIN-CONTAINING PROTEIN"/>
    <property type="match status" value="1"/>
</dbReference>
<dbReference type="AlphaFoldDB" id="A0A1F7ISM2"/>
<dbReference type="EMBL" id="MGAL01000043">
    <property type="protein sequence ID" value="OGK46371.1"/>
    <property type="molecule type" value="Genomic_DNA"/>
</dbReference>
<dbReference type="Pfam" id="PF02668">
    <property type="entry name" value="TauD"/>
    <property type="match status" value="1"/>
</dbReference>
<evidence type="ECO:0000256" key="3">
    <source>
        <dbReference type="ARBA" id="ARBA00023194"/>
    </source>
</evidence>
<dbReference type="InterPro" id="IPR050411">
    <property type="entry name" value="AlphaKG_dependent_hydroxylases"/>
</dbReference>
<evidence type="ECO:0000313" key="6">
    <source>
        <dbReference type="Proteomes" id="UP000177141"/>
    </source>
</evidence>
<evidence type="ECO:0000256" key="2">
    <source>
        <dbReference type="ARBA" id="ARBA00023002"/>
    </source>
</evidence>
<dbReference type="InterPro" id="IPR042098">
    <property type="entry name" value="TauD-like_sf"/>
</dbReference>
<dbReference type="SUPFAM" id="SSF51197">
    <property type="entry name" value="Clavaminate synthase-like"/>
    <property type="match status" value="1"/>
</dbReference>
<name>A0A1F7ISM2_9BACT</name>
<feature type="domain" description="TauD/TfdA-like" evidence="4">
    <location>
        <begin position="31"/>
        <end position="268"/>
    </location>
</feature>
<dbReference type="PANTHER" id="PTHR10696">
    <property type="entry name" value="GAMMA-BUTYROBETAINE HYDROXYLASE-RELATED"/>
    <property type="match status" value="1"/>
</dbReference>
<dbReference type="Gene3D" id="3.60.130.10">
    <property type="entry name" value="Clavaminate synthase-like"/>
    <property type="match status" value="1"/>
</dbReference>
<dbReference type="GO" id="GO:0017000">
    <property type="term" value="P:antibiotic biosynthetic process"/>
    <property type="evidence" value="ECO:0007669"/>
    <property type="project" value="UniProtKB-KW"/>
</dbReference>
<dbReference type="InterPro" id="IPR003819">
    <property type="entry name" value="TauD/TfdA-like"/>
</dbReference>